<gene>
    <name evidence="1" type="ORF">PPNO1_LOCUS7029</name>
</gene>
<comment type="caution">
    <text evidence="1">The sequence shown here is derived from an EMBL/GenBank/DDBJ whole genome shotgun (WGS) entry which is preliminary data.</text>
</comment>
<accession>A0A9P1H8G3</accession>
<evidence type="ECO:0000313" key="2">
    <source>
        <dbReference type="Proteomes" id="UP000838763"/>
    </source>
</evidence>
<evidence type="ECO:0000313" key="1">
    <source>
        <dbReference type="EMBL" id="CAI4217418.1"/>
    </source>
</evidence>
<name>A0A9P1H8G3_9PEZI</name>
<protein>
    <submittedName>
        <fullName evidence="1">Uncharacterized protein</fullName>
    </submittedName>
</protein>
<dbReference type="EMBL" id="CALLCH030000016">
    <property type="protein sequence ID" value="CAI4217418.1"/>
    <property type="molecule type" value="Genomic_DNA"/>
</dbReference>
<proteinExistence type="predicted"/>
<sequence>MAQVQAALSGKFSYDWIFFSSEEPGDDFKETTSTLAGEATAFYEYLPKDHPIFAAQPYGPLDMSEDDSRAYAPSAALLGPFPLCNESRSGMSKAPVPSSLDFDIFKALDDHGMVYGYSQPNSLAPPVTSNTALYHPYLNDHFGVGSVSWTAEEIPANGLDSIDGNIDGASLTSNQKIVRRKAIGSTGTLQADALELTDGNEHDEHDERLLSPSRIIQALSAPGSNYEIGWLGAFRQDDYKGITWTIDRMHSDDASKALAALDSPPANVDGEDQLQVYPITTGRTSLLDDKEDTVALWPHGLFIHIFEDGPVEVPLGMAAYMYG</sequence>
<organism evidence="1 2">
    <name type="scientific">Parascedosporium putredinis</name>
    <dbReference type="NCBI Taxonomy" id="1442378"/>
    <lineage>
        <taxon>Eukaryota</taxon>
        <taxon>Fungi</taxon>
        <taxon>Dikarya</taxon>
        <taxon>Ascomycota</taxon>
        <taxon>Pezizomycotina</taxon>
        <taxon>Sordariomycetes</taxon>
        <taxon>Hypocreomycetidae</taxon>
        <taxon>Microascales</taxon>
        <taxon>Microascaceae</taxon>
        <taxon>Parascedosporium</taxon>
    </lineage>
</organism>
<reference evidence="1" key="1">
    <citation type="submission" date="2022-11" db="EMBL/GenBank/DDBJ databases">
        <authorList>
            <person name="Scott C."/>
            <person name="Bruce N."/>
        </authorList>
    </citation>
    <scope>NUCLEOTIDE SEQUENCE</scope>
</reference>
<dbReference type="AlphaFoldDB" id="A0A9P1H8G3"/>
<dbReference type="Proteomes" id="UP000838763">
    <property type="component" value="Unassembled WGS sequence"/>
</dbReference>
<keyword evidence="2" id="KW-1185">Reference proteome</keyword>